<keyword evidence="13" id="KW-1185">Reference proteome</keyword>
<dbReference type="InterPro" id="IPR016193">
    <property type="entry name" value="Cytidine_deaminase-like"/>
</dbReference>
<keyword evidence="8" id="KW-0378">Hydrolase</keyword>
<dbReference type="InterPro" id="IPR002125">
    <property type="entry name" value="CMP_dCMP_dom"/>
</dbReference>
<evidence type="ECO:0000259" key="11">
    <source>
        <dbReference type="PROSITE" id="PS51747"/>
    </source>
</evidence>
<dbReference type="PANTHER" id="PTHR11079">
    <property type="entry name" value="CYTOSINE DEAMINASE FAMILY MEMBER"/>
    <property type="match status" value="1"/>
</dbReference>
<comment type="subunit">
    <text evidence="3">Homodimer.</text>
</comment>
<dbReference type="InterPro" id="IPR028883">
    <property type="entry name" value="tRNA_aden_deaminase"/>
</dbReference>
<dbReference type="GO" id="GO:0052717">
    <property type="term" value="F:tRNA-specific adenosine-34 deaminase activity"/>
    <property type="evidence" value="ECO:0007669"/>
    <property type="project" value="UniProtKB-EC"/>
</dbReference>
<reference evidence="12 13" key="2">
    <citation type="submission" date="2019-04" db="EMBL/GenBank/DDBJ databases">
        <title>The genome sequence of big-headed turtle.</title>
        <authorList>
            <person name="Gong S."/>
        </authorList>
    </citation>
    <scope>NUCLEOTIDE SEQUENCE [LARGE SCALE GENOMIC DNA]</scope>
    <source>
        <strain evidence="12">DO16091913</strain>
        <tissue evidence="12">Muscle</tissue>
    </source>
</reference>
<evidence type="ECO:0000256" key="5">
    <source>
        <dbReference type="ARBA" id="ARBA00019216"/>
    </source>
</evidence>
<dbReference type="EMBL" id="QXTE01006250">
    <property type="protein sequence ID" value="TFJ95460.1"/>
    <property type="molecule type" value="Genomic_DNA"/>
</dbReference>
<dbReference type="Gene3D" id="3.40.140.10">
    <property type="entry name" value="Cytidine Deaminase, domain 2"/>
    <property type="match status" value="1"/>
</dbReference>
<sequence>MAHNDVPIGAVIVDAQGEIIGCGRNERELRGDPLAHAEIVALQAAATTRGSWRFDDCTLVVTLEPCAMCAGAMSQARLARVVFGAFDAKAGAVTSVFDVVRDPRLPHRLEVVAGIEELACVRVLKEFFAVARTENELPK</sequence>
<dbReference type="STRING" id="55544.A0A4D9DDT6"/>
<dbReference type="OrthoDB" id="408702at2759"/>
<keyword evidence="6" id="KW-0819">tRNA processing</keyword>
<evidence type="ECO:0000256" key="9">
    <source>
        <dbReference type="ARBA" id="ARBA00022833"/>
    </source>
</evidence>
<evidence type="ECO:0000256" key="4">
    <source>
        <dbReference type="ARBA" id="ARBA00012740"/>
    </source>
</evidence>
<accession>A0A4D9DDT6</accession>
<comment type="catalytic activity">
    <reaction evidence="10">
        <text>adenosine(34) in tRNA + H2O + H(+) = inosine(34) in tRNA + NH4(+)</text>
        <dbReference type="Rhea" id="RHEA:43168"/>
        <dbReference type="Rhea" id="RHEA-COMP:10373"/>
        <dbReference type="Rhea" id="RHEA-COMP:10374"/>
        <dbReference type="ChEBI" id="CHEBI:15377"/>
        <dbReference type="ChEBI" id="CHEBI:15378"/>
        <dbReference type="ChEBI" id="CHEBI:28938"/>
        <dbReference type="ChEBI" id="CHEBI:74411"/>
        <dbReference type="ChEBI" id="CHEBI:82852"/>
        <dbReference type="EC" id="3.5.4.33"/>
    </reaction>
</comment>
<evidence type="ECO:0000256" key="10">
    <source>
        <dbReference type="ARBA" id="ARBA00048045"/>
    </source>
</evidence>
<evidence type="ECO:0000313" key="12">
    <source>
        <dbReference type="EMBL" id="TFJ95460.1"/>
    </source>
</evidence>
<keyword evidence="9" id="KW-0862">Zinc</keyword>
<protein>
    <recommendedName>
        <fullName evidence="5">tRNA-specific adenosine deaminase 2</fullName>
        <ecNumber evidence="4">3.5.4.33</ecNumber>
    </recommendedName>
</protein>
<feature type="domain" description="CMP/dCMP-type deaminase" evidence="11">
    <location>
        <begin position="1"/>
        <end position="112"/>
    </location>
</feature>
<evidence type="ECO:0000256" key="8">
    <source>
        <dbReference type="ARBA" id="ARBA00022801"/>
    </source>
</evidence>
<dbReference type="SUPFAM" id="SSF53927">
    <property type="entry name" value="Cytidine deaminase-like"/>
    <property type="match status" value="1"/>
</dbReference>
<dbReference type="AlphaFoldDB" id="A0A4D9DDT6"/>
<dbReference type="PROSITE" id="PS00903">
    <property type="entry name" value="CYT_DCMP_DEAMINASES_1"/>
    <property type="match status" value="1"/>
</dbReference>
<reference evidence="12 13" key="1">
    <citation type="submission" date="2019-04" db="EMBL/GenBank/DDBJ databases">
        <title>Draft genome of the big-headed turtle Platysternon megacephalum.</title>
        <authorList>
            <person name="Gong S."/>
        </authorList>
    </citation>
    <scope>NUCLEOTIDE SEQUENCE [LARGE SCALE GENOMIC DNA]</scope>
    <source>
        <strain evidence="12">DO16091913</strain>
        <tissue evidence="12">Muscle</tissue>
    </source>
</reference>
<dbReference type="CDD" id="cd01285">
    <property type="entry name" value="nucleoside_deaminase"/>
    <property type="match status" value="1"/>
</dbReference>
<gene>
    <name evidence="12" type="ORF">DR999_PMT22973</name>
</gene>
<dbReference type="EC" id="3.5.4.33" evidence="4"/>
<comment type="similarity">
    <text evidence="2">Belongs to the cytidine and deoxycytidylate deaminase family. ADAT2 subfamily.</text>
</comment>
<dbReference type="PANTHER" id="PTHR11079:SF202">
    <property type="entry name" value="TRNA-SPECIFIC ADENOSINE DEAMINASE"/>
    <property type="match status" value="1"/>
</dbReference>
<evidence type="ECO:0000256" key="1">
    <source>
        <dbReference type="ARBA" id="ARBA00001947"/>
    </source>
</evidence>
<evidence type="ECO:0000256" key="7">
    <source>
        <dbReference type="ARBA" id="ARBA00022723"/>
    </source>
</evidence>
<dbReference type="PROSITE" id="PS51747">
    <property type="entry name" value="CYT_DCMP_DEAMINASES_2"/>
    <property type="match status" value="1"/>
</dbReference>
<dbReference type="HAMAP" id="MF_00972">
    <property type="entry name" value="tRNA_aden_deaminase"/>
    <property type="match status" value="1"/>
</dbReference>
<evidence type="ECO:0000256" key="3">
    <source>
        <dbReference type="ARBA" id="ARBA00011738"/>
    </source>
</evidence>
<keyword evidence="7" id="KW-0479">Metal-binding</keyword>
<organism evidence="12 13">
    <name type="scientific">Platysternon megacephalum</name>
    <name type="common">big-headed turtle</name>
    <dbReference type="NCBI Taxonomy" id="55544"/>
    <lineage>
        <taxon>Eukaryota</taxon>
        <taxon>Metazoa</taxon>
        <taxon>Chordata</taxon>
        <taxon>Craniata</taxon>
        <taxon>Vertebrata</taxon>
        <taxon>Euteleostomi</taxon>
        <taxon>Archelosauria</taxon>
        <taxon>Testudinata</taxon>
        <taxon>Testudines</taxon>
        <taxon>Cryptodira</taxon>
        <taxon>Durocryptodira</taxon>
        <taxon>Testudinoidea</taxon>
        <taxon>Platysternidae</taxon>
        <taxon>Platysternon</taxon>
    </lineage>
</organism>
<evidence type="ECO:0000256" key="6">
    <source>
        <dbReference type="ARBA" id="ARBA00022694"/>
    </source>
</evidence>
<dbReference type="Pfam" id="PF00383">
    <property type="entry name" value="dCMP_cyt_deam_1"/>
    <property type="match status" value="1"/>
</dbReference>
<comment type="cofactor">
    <cofactor evidence="1">
        <name>Zn(2+)</name>
        <dbReference type="ChEBI" id="CHEBI:29105"/>
    </cofactor>
</comment>
<evidence type="ECO:0000313" key="13">
    <source>
        <dbReference type="Proteomes" id="UP000297703"/>
    </source>
</evidence>
<dbReference type="GO" id="GO:0008270">
    <property type="term" value="F:zinc ion binding"/>
    <property type="evidence" value="ECO:0007669"/>
    <property type="project" value="InterPro"/>
</dbReference>
<evidence type="ECO:0000256" key="2">
    <source>
        <dbReference type="ARBA" id="ARBA00010669"/>
    </source>
</evidence>
<dbReference type="GO" id="GO:0002100">
    <property type="term" value="P:tRNA wobble adenosine to inosine editing"/>
    <property type="evidence" value="ECO:0007669"/>
    <property type="project" value="InterPro"/>
</dbReference>
<name>A0A4D9DDT6_9SAUR</name>
<dbReference type="Proteomes" id="UP000297703">
    <property type="component" value="Unassembled WGS sequence"/>
</dbReference>
<dbReference type="InterPro" id="IPR016192">
    <property type="entry name" value="APOBEC/CMP_deaminase_Zn-bd"/>
</dbReference>
<proteinExistence type="inferred from homology"/>
<comment type="caution">
    <text evidence="12">The sequence shown here is derived from an EMBL/GenBank/DDBJ whole genome shotgun (WGS) entry which is preliminary data.</text>
</comment>